<comment type="caution">
    <text evidence="2">The sequence shown here is derived from an EMBL/GenBank/DDBJ whole genome shotgun (WGS) entry which is preliminary data.</text>
</comment>
<gene>
    <name evidence="2" type="ORF">QWY29_10835</name>
</gene>
<reference evidence="2" key="1">
    <citation type="submission" date="2023-06" db="EMBL/GenBank/DDBJ databases">
        <title>Draft genome sequence of Nocardioides sp. SOB72.</title>
        <authorList>
            <person name="Zhang G."/>
        </authorList>
    </citation>
    <scope>NUCLEOTIDE SEQUENCE</scope>
    <source>
        <strain evidence="2">SOB72</strain>
    </source>
</reference>
<dbReference type="Proteomes" id="UP001168537">
    <property type="component" value="Unassembled WGS sequence"/>
</dbReference>
<organism evidence="2 3">
    <name type="scientific">Nocardioides abyssi</name>
    <dbReference type="NCBI Taxonomy" id="3058370"/>
    <lineage>
        <taxon>Bacteria</taxon>
        <taxon>Bacillati</taxon>
        <taxon>Actinomycetota</taxon>
        <taxon>Actinomycetes</taxon>
        <taxon>Propionibacteriales</taxon>
        <taxon>Nocardioidaceae</taxon>
        <taxon>Nocardioides</taxon>
    </lineage>
</organism>
<evidence type="ECO:0000313" key="3">
    <source>
        <dbReference type="Proteomes" id="UP001168537"/>
    </source>
</evidence>
<evidence type="ECO:0000313" key="2">
    <source>
        <dbReference type="EMBL" id="MDN4161847.1"/>
    </source>
</evidence>
<proteinExistence type="predicted"/>
<sequence>MSPVWKSLLGLAVLLPVGGYVAGSLAAASGDDPAPREVIVIRDAPVQPRSPGTTLSPRPSPTSGPDRDRDGSGSDDDDDVKVVSPEPDDLDDEPDEDEPDEDERDDDRDDDRGDDD</sequence>
<feature type="region of interest" description="Disordered" evidence="1">
    <location>
        <begin position="42"/>
        <end position="116"/>
    </location>
</feature>
<feature type="compositionally biased region" description="Polar residues" evidence="1">
    <location>
        <begin position="50"/>
        <end position="63"/>
    </location>
</feature>
<evidence type="ECO:0008006" key="4">
    <source>
        <dbReference type="Google" id="ProtNLM"/>
    </source>
</evidence>
<protein>
    <recommendedName>
        <fullName evidence="4">Small secreted hydrophilic protein</fullName>
    </recommendedName>
</protein>
<accession>A0ABT8EUJ9</accession>
<name>A0ABT8EUJ9_9ACTN</name>
<dbReference type="EMBL" id="JAUHJR010000003">
    <property type="protein sequence ID" value="MDN4161847.1"/>
    <property type="molecule type" value="Genomic_DNA"/>
</dbReference>
<dbReference type="RefSeq" id="WP_300960771.1">
    <property type="nucleotide sequence ID" value="NZ_JAUHJR010000003.1"/>
</dbReference>
<keyword evidence="3" id="KW-1185">Reference proteome</keyword>
<feature type="compositionally biased region" description="Acidic residues" evidence="1">
    <location>
        <begin position="86"/>
        <end position="116"/>
    </location>
</feature>
<evidence type="ECO:0000256" key="1">
    <source>
        <dbReference type="SAM" id="MobiDB-lite"/>
    </source>
</evidence>